<dbReference type="SUPFAM" id="SSF56925">
    <property type="entry name" value="OMPA-like"/>
    <property type="match status" value="1"/>
</dbReference>
<feature type="domain" description="Msp4/OMP-like" evidence="1">
    <location>
        <begin position="28"/>
        <end position="152"/>
    </location>
</feature>
<protein>
    <submittedName>
        <fullName evidence="2">Surface antigen family protein</fullName>
    </submittedName>
</protein>
<gene>
    <name evidence="2" type="ORF">APHNP_0560</name>
</gene>
<dbReference type="Proteomes" id="UP000033385">
    <property type="component" value="Unassembled WGS sequence"/>
</dbReference>
<name>A0A0F3NH21_ANAPH</name>
<dbReference type="Pfam" id="PF01617">
    <property type="entry name" value="Surface_Ag_2"/>
    <property type="match status" value="1"/>
</dbReference>
<dbReference type="Gene3D" id="2.40.160.20">
    <property type="match status" value="1"/>
</dbReference>
<dbReference type="AlphaFoldDB" id="A0A0F3NH21"/>
<sequence>MGHIEQLTPEEKEALSGILAIATGYGRTIEINSITATSVMVNACYDHDVRMQGTAAYACMGLGSNLVEVVDKHITYKFAYRLKAGLSYQILSGVSAFVGGFYHHVIGNGVYDELPLKRIGKDFRKADRNQYEAVANFDMSYMGTEFGIRWAF</sequence>
<dbReference type="EMBL" id="LANW01000001">
    <property type="protein sequence ID" value="KJV67017.1"/>
    <property type="molecule type" value="Genomic_DNA"/>
</dbReference>
<reference evidence="2 3" key="1">
    <citation type="submission" date="2015-01" db="EMBL/GenBank/DDBJ databases">
        <title>Genome Sequencing of Rickettsiales.</title>
        <authorList>
            <person name="Daugherty S.C."/>
            <person name="Su Q."/>
            <person name="Abolude K."/>
            <person name="Beier-Sexton M."/>
            <person name="Carlyon J.A."/>
            <person name="Carter R."/>
            <person name="Day N.P."/>
            <person name="Dumler S.J."/>
            <person name="Dyachenko V."/>
            <person name="Godinez A."/>
            <person name="Kurtti T.J."/>
            <person name="Lichay M."/>
            <person name="Mullins K.E."/>
            <person name="Ott S."/>
            <person name="Pappas-Brown V."/>
            <person name="Paris D.H."/>
            <person name="Patel P."/>
            <person name="Richards A.L."/>
            <person name="Sadzewicz L."/>
            <person name="Sears K."/>
            <person name="Seidman D."/>
            <person name="Sengamalay N."/>
            <person name="Stenos J."/>
            <person name="Tallon L.J."/>
            <person name="Vincent G."/>
            <person name="Fraser C.M."/>
            <person name="Munderloh U."/>
            <person name="Dunning-Hotopp J.C."/>
        </authorList>
    </citation>
    <scope>NUCLEOTIDE SEQUENCE [LARGE SCALE GENOMIC DNA]</scope>
    <source>
        <strain evidence="2 3">ApNP</strain>
    </source>
</reference>
<comment type="caution">
    <text evidence="2">The sequence shown here is derived from an EMBL/GenBank/DDBJ whole genome shotgun (WGS) entry which is preliminary data.</text>
</comment>
<dbReference type="InterPro" id="IPR002566">
    <property type="entry name" value="Msp4_OMP-like"/>
</dbReference>
<evidence type="ECO:0000313" key="3">
    <source>
        <dbReference type="Proteomes" id="UP000033385"/>
    </source>
</evidence>
<dbReference type="PATRIC" id="fig|1359153.3.peg.574"/>
<evidence type="ECO:0000259" key="1">
    <source>
        <dbReference type="Pfam" id="PF01617"/>
    </source>
</evidence>
<proteinExistence type="predicted"/>
<dbReference type="InterPro" id="IPR011250">
    <property type="entry name" value="OMP/PagP_B-barrel"/>
</dbReference>
<accession>A0A0F3NH21</accession>
<evidence type="ECO:0000313" key="2">
    <source>
        <dbReference type="EMBL" id="KJV67017.1"/>
    </source>
</evidence>
<organism evidence="2 3">
    <name type="scientific">Anaplasma phagocytophilum str. ApNP</name>
    <dbReference type="NCBI Taxonomy" id="1359153"/>
    <lineage>
        <taxon>Bacteria</taxon>
        <taxon>Pseudomonadati</taxon>
        <taxon>Pseudomonadota</taxon>
        <taxon>Alphaproteobacteria</taxon>
        <taxon>Rickettsiales</taxon>
        <taxon>Anaplasmataceae</taxon>
        <taxon>Anaplasma</taxon>
        <taxon>phagocytophilum group</taxon>
    </lineage>
</organism>